<sequence length="65" mass="6726">MTVAFGSANAALGAQKLRINVDSHAGRESRARDFGAVSPEAAFGIGSAQTKNGVSGITPFKFLSW</sequence>
<evidence type="ECO:0000313" key="1">
    <source>
        <dbReference type="EMBL" id="GAA4468989.1"/>
    </source>
</evidence>
<gene>
    <name evidence="1" type="ORF">GCM10023156_60580</name>
</gene>
<proteinExistence type="predicted"/>
<protein>
    <submittedName>
        <fullName evidence="1">Uncharacterized protein</fullName>
    </submittedName>
</protein>
<organism evidence="1 2">
    <name type="scientific">Novipirellula rosea</name>
    <dbReference type="NCBI Taxonomy" id="1031540"/>
    <lineage>
        <taxon>Bacteria</taxon>
        <taxon>Pseudomonadati</taxon>
        <taxon>Planctomycetota</taxon>
        <taxon>Planctomycetia</taxon>
        <taxon>Pirellulales</taxon>
        <taxon>Pirellulaceae</taxon>
        <taxon>Novipirellula</taxon>
    </lineage>
</organism>
<comment type="caution">
    <text evidence="1">The sequence shown here is derived from an EMBL/GenBank/DDBJ whole genome shotgun (WGS) entry which is preliminary data.</text>
</comment>
<name>A0ABP8NLP0_9BACT</name>
<keyword evidence="2" id="KW-1185">Reference proteome</keyword>
<dbReference type="EMBL" id="BAABGA010000102">
    <property type="protein sequence ID" value="GAA4468989.1"/>
    <property type="molecule type" value="Genomic_DNA"/>
</dbReference>
<accession>A0ABP8NLP0</accession>
<reference evidence="2" key="1">
    <citation type="journal article" date="2019" name="Int. J. Syst. Evol. Microbiol.">
        <title>The Global Catalogue of Microorganisms (GCM) 10K type strain sequencing project: providing services to taxonomists for standard genome sequencing and annotation.</title>
        <authorList>
            <consortium name="The Broad Institute Genomics Platform"/>
            <consortium name="The Broad Institute Genome Sequencing Center for Infectious Disease"/>
            <person name="Wu L."/>
            <person name="Ma J."/>
        </authorList>
    </citation>
    <scope>NUCLEOTIDE SEQUENCE [LARGE SCALE GENOMIC DNA]</scope>
    <source>
        <strain evidence="2">JCM 17759</strain>
    </source>
</reference>
<evidence type="ECO:0000313" key="2">
    <source>
        <dbReference type="Proteomes" id="UP001500840"/>
    </source>
</evidence>
<dbReference type="Proteomes" id="UP001500840">
    <property type="component" value="Unassembled WGS sequence"/>
</dbReference>